<dbReference type="AlphaFoldDB" id="A0A1D6GGX4"/>
<accession>A0A1D6GGX4</accession>
<protein>
    <submittedName>
        <fullName evidence="1">MADS-box 15</fullName>
    </submittedName>
</protein>
<reference evidence="1" key="1">
    <citation type="submission" date="2015-12" db="EMBL/GenBank/DDBJ databases">
        <title>Update maize B73 reference genome by single molecule sequencing technologies.</title>
        <authorList>
            <consortium name="Maize Genome Sequencing Project"/>
            <person name="Ware D."/>
        </authorList>
    </citation>
    <scope>NUCLEOTIDE SEQUENCE</scope>
    <source>
        <tissue evidence="1">Seedling</tissue>
    </source>
</reference>
<gene>
    <name evidence="1" type="ORF">ZEAMMB73_Zm00001d013259</name>
</gene>
<name>A0A1D6GGX4_MAIZE</name>
<organism evidence="1">
    <name type="scientific">Zea mays</name>
    <name type="common">Maize</name>
    <dbReference type="NCBI Taxonomy" id="4577"/>
    <lineage>
        <taxon>Eukaryota</taxon>
        <taxon>Viridiplantae</taxon>
        <taxon>Streptophyta</taxon>
        <taxon>Embryophyta</taxon>
        <taxon>Tracheophyta</taxon>
        <taxon>Spermatophyta</taxon>
        <taxon>Magnoliopsida</taxon>
        <taxon>Liliopsida</taxon>
        <taxon>Poales</taxon>
        <taxon>Poaceae</taxon>
        <taxon>PACMAD clade</taxon>
        <taxon>Panicoideae</taxon>
        <taxon>Andropogonodae</taxon>
        <taxon>Andropogoneae</taxon>
        <taxon>Tripsacinae</taxon>
        <taxon>Zea</taxon>
    </lineage>
</organism>
<sequence>MKRQLNLLFCICWTVCSHCNGPWSNIYTIGMYIVAYPNWCLGILFYPIVSCRMLAYKKTIYLTDKCSGNVYVVLDL</sequence>
<evidence type="ECO:0000313" key="1">
    <source>
        <dbReference type="EMBL" id="AQK62791.1"/>
    </source>
</evidence>
<dbReference type="EMBL" id="CM000781">
    <property type="protein sequence ID" value="AQK62791.1"/>
    <property type="molecule type" value="Genomic_DNA"/>
</dbReference>
<proteinExistence type="predicted"/>